<feature type="signal peptide" evidence="1">
    <location>
        <begin position="1"/>
        <end position="22"/>
    </location>
</feature>
<keyword evidence="1" id="KW-0732">Signal</keyword>
<gene>
    <name evidence="2" type="ORF">BpHYR1_042643</name>
</gene>
<reference evidence="2 3" key="1">
    <citation type="journal article" date="2018" name="Sci. Rep.">
        <title>Genomic signatures of local adaptation to the degree of environmental predictability in rotifers.</title>
        <authorList>
            <person name="Franch-Gras L."/>
            <person name="Hahn C."/>
            <person name="Garcia-Roger E.M."/>
            <person name="Carmona M.J."/>
            <person name="Serra M."/>
            <person name="Gomez A."/>
        </authorList>
    </citation>
    <scope>NUCLEOTIDE SEQUENCE [LARGE SCALE GENOMIC DNA]</scope>
    <source>
        <strain evidence="2">HYR1</strain>
    </source>
</reference>
<dbReference type="EMBL" id="REGN01000157">
    <property type="protein sequence ID" value="RNA44091.1"/>
    <property type="molecule type" value="Genomic_DNA"/>
</dbReference>
<evidence type="ECO:0000256" key="1">
    <source>
        <dbReference type="SAM" id="SignalP"/>
    </source>
</evidence>
<comment type="caution">
    <text evidence="2">The sequence shown here is derived from an EMBL/GenBank/DDBJ whole genome shotgun (WGS) entry which is preliminary data.</text>
</comment>
<accession>A0A3M7T804</accession>
<dbReference type="Proteomes" id="UP000276133">
    <property type="component" value="Unassembled WGS sequence"/>
</dbReference>
<name>A0A3M7T804_BRAPC</name>
<organism evidence="2 3">
    <name type="scientific">Brachionus plicatilis</name>
    <name type="common">Marine rotifer</name>
    <name type="synonym">Brachionus muelleri</name>
    <dbReference type="NCBI Taxonomy" id="10195"/>
    <lineage>
        <taxon>Eukaryota</taxon>
        <taxon>Metazoa</taxon>
        <taxon>Spiralia</taxon>
        <taxon>Gnathifera</taxon>
        <taxon>Rotifera</taxon>
        <taxon>Eurotatoria</taxon>
        <taxon>Monogononta</taxon>
        <taxon>Pseudotrocha</taxon>
        <taxon>Ploima</taxon>
        <taxon>Brachionidae</taxon>
        <taxon>Brachionus</taxon>
    </lineage>
</organism>
<feature type="chain" id="PRO_5018136519" description="Secreted protein" evidence="1">
    <location>
        <begin position="23"/>
        <end position="73"/>
    </location>
</feature>
<evidence type="ECO:0008006" key="4">
    <source>
        <dbReference type="Google" id="ProtNLM"/>
    </source>
</evidence>
<evidence type="ECO:0000313" key="2">
    <source>
        <dbReference type="EMBL" id="RNA44091.1"/>
    </source>
</evidence>
<keyword evidence="3" id="KW-1185">Reference proteome</keyword>
<evidence type="ECO:0000313" key="3">
    <source>
        <dbReference type="Proteomes" id="UP000276133"/>
    </source>
</evidence>
<sequence>MKTCKNNKVFFLILFICHNAKSLPKHWLLFTSTHFFLDYHDNNIYLQNKNNQNDELTVCSDMKFRKDKRKRYA</sequence>
<dbReference type="AlphaFoldDB" id="A0A3M7T804"/>
<protein>
    <recommendedName>
        <fullName evidence="4">Secreted protein</fullName>
    </recommendedName>
</protein>
<proteinExistence type="predicted"/>